<feature type="binding site" evidence="3">
    <location>
        <position position="58"/>
    </location>
    <ligand>
        <name>substrate</name>
    </ligand>
</feature>
<dbReference type="GO" id="GO:0043456">
    <property type="term" value="P:regulation of pentose-phosphate shunt"/>
    <property type="evidence" value="ECO:0007669"/>
    <property type="project" value="TreeGrafter"/>
</dbReference>
<dbReference type="SMART" id="SM00855">
    <property type="entry name" value="PGAM"/>
    <property type="match status" value="1"/>
</dbReference>
<dbReference type="InterPro" id="IPR029033">
    <property type="entry name" value="His_PPase_superfam"/>
</dbReference>
<sequence>MTIVYLIRHGQTYFNRYNKMQGWSDSPLTEQGIADAKRVGEIFKNTHFQYTCSSDANRARNTVRVILEQNKANSPRSIEIPDFRECFYGFFEGMNASEAWIMSGHLAGCHTYNEIINKFNLDKTKDLMHEADPFKDAETANQYWQRIERAFKTLASKIDFSTADPVLLVTHGTTIRSIAGRYGINQGFDITDSPRNGSITTIEINSKSEIDIKDYNKLNI</sequence>
<dbReference type="CDD" id="cd07067">
    <property type="entry name" value="HP_PGM_like"/>
    <property type="match status" value="1"/>
</dbReference>
<dbReference type="Pfam" id="PF00300">
    <property type="entry name" value="His_Phos_1"/>
    <property type="match status" value="1"/>
</dbReference>
<dbReference type="PANTHER" id="PTHR46517:SF1">
    <property type="entry name" value="FRUCTOSE-2,6-BISPHOSPHATASE TIGAR"/>
    <property type="match status" value="1"/>
</dbReference>
<name>A0AAU9D2F6_9LACO</name>
<dbReference type="GO" id="GO:0045820">
    <property type="term" value="P:negative regulation of glycolytic process"/>
    <property type="evidence" value="ECO:0007669"/>
    <property type="project" value="TreeGrafter"/>
</dbReference>
<keyword evidence="5" id="KW-1185">Reference proteome</keyword>
<dbReference type="InterPro" id="IPR013078">
    <property type="entry name" value="His_Pase_superF_clade-1"/>
</dbReference>
<dbReference type="GO" id="GO:0005829">
    <property type="term" value="C:cytosol"/>
    <property type="evidence" value="ECO:0007669"/>
    <property type="project" value="TreeGrafter"/>
</dbReference>
<evidence type="ECO:0000256" key="1">
    <source>
        <dbReference type="ARBA" id="ARBA00022801"/>
    </source>
</evidence>
<dbReference type="GO" id="GO:0004331">
    <property type="term" value="F:fructose-2,6-bisphosphate 2-phosphatase activity"/>
    <property type="evidence" value="ECO:0007669"/>
    <property type="project" value="TreeGrafter"/>
</dbReference>
<protein>
    <submittedName>
        <fullName evidence="4">Phosphoglycerate mutase</fullName>
    </submittedName>
</protein>
<dbReference type="AlphaFoldDB" id="A0AAU9D2F6"/>
<dbReference type="PANTHER" id="PTHR46517">
    <property type="entry name" value="FRUCTOSE-2,6-BISPHOSPHATASE TIGAR"/>
    <property type="match status" value="1"/>
</dbReference>
<dbReference type="KEGG" id="xak:KIMC2_12280"/>
<organism evidence="4 5">
    <name type="scientific">Xylocopilactobacillus apis</name>
    <dbReference type="NCBI Taxonomy" id="2932183"/>
    <lineage>
        <taxon>Bacteria</taxon>
        <taxon>Bacillati</taxon>
        <taxon>Bacillota</taxon>
        <taxon>Bacilli</taxon>
        <taxon>Lactobacillales</taxon>
        <taxon>Lactobacillaceae</taxon>
        <taxon>Xylocopilactobacillus</taxon>
    </lineage>
</organism>
<dbReference type="SUPFAM" id="SSF53254">
    <property type="entry name" value="Phosphoglycerate mutase-like"/>
    <property type="match status" value="1"/>
</dbReference>
<dbReference type="EMBL" id="AP026801">
    <property type="protein sequence ID" value="BDR56666.1"/>
    <property type="molecule type" value="Genomic_DNA"/>
</dbReference>
<feature type="binding site" evidence="3">
    <location>
        <begin position="85"/>
        <end position="88"/>
    </location>
    <ligand>
        <name>substrate</name>
    </ligand>
</feature>
<gene>
    <name evidence="4" type="ORF">KIMC2_12280</name>
</gene>
<feature type="active site" description="Tele-phosphohistidine intermediate" evidence="2">
    <location>
        <position position="9"/>
    </location>
</feature>
<evidence type="ECO:0000313" key="4">
    <source>
        <dbReference type="EMBL" id="BDR56666.1"/>
    </source>
</evidence>
<dbReference type="InterPro" id="IPR051695">
    <property type="entry name" value="Phosphoglycerate_Mutase"/>
</dbReference>
<dbReference type="RefSeq" id="WP_317695001.1">
    <property type="nucleotide sequence ID" value="NZ_AP026801.1"/>
</dbReference>
<evidence type="ECO:0000256" key="2">
    <source>
        <dbReference type="PIRSR" id="PIRSR613078-1"/>
    </source>
</evidence>
<feature type="binding site" evidence="3">
    <location>
        <begin position="8"/>
        <end position="15"/>
    </location>
    <ligand>
        <name>substrate</name>
    </ligand>
</feature>
<dbReference type="Proteomes" id="UP001321804">
    <property type="component" value="Chromosome"/>
</dbReference>
<keyword evidence="1" id="KW-0378">Hydrolase</keyword>
<accession>A0AAU9D2F6</accession>
<proteinExistence type="predicted"/>
<evidence type="ECO:0000313" key="5">
    <source>
        <dbReference type="Proteomes" id="UP001321804"/>
    </source>
</evidence>
<reference evidence="4 5" key="1">
    <citation type="journal article" date="2023" name="Microbiol. Spectr.">
        <title>Symbiosis of Carpenter Bees with Uncharacterized Lactic Acid Bacteria Showing NAD Auxotrophy.</title>
        <authorList>
            <person name="Kawasaki S."/>
            <person name="Ozawa K."/>
            <person name="Mori T."/>
            <person name="Yamamoto A."/>
            <person name="Ito M."/>
            <person name="Ohkuma M."/>
            <person name="Sakamoto M."/>
            <person name="Matsutani M."/>
        </authorList>
    </citation>
    <scope>NUCLEOTIDE SEQUENCE [LARGE SCALE GENOMIC DNA]</scope>
    <source>
        <strain evidence="4 5">KimC2</strain>
    </source>
</reference>
<evidence type="ECO:0000256" key="3">
    <source>
        <dbReference type="PIRSR" id="PIRSR613078-2"/>
    </source>
</evidence>
<dbReference type="Gene3D" id="3.40.50.1240">
    <property type="entry name" value="Phosphoglycerate mutase-like"/>
    <property type="match status" value="1"/>
</dbReference>
<feature type="active site" description="Proton donor/acceptor" evidence="2">
    <location>
        <position position="85"/>
    </location>
</feature>